<dbReference type="RefSeq" id="WP_132249749.1">
    <property type="nucleotide sequence ID" value="NZ_SMAL01000001.1"/>
</dbReference>
<feature type="transmembrane region" description="Helical" evidence="1">
    <location>
        <begin position="57"/>
        <end position="78"/>
    </location>
</feature>
<evidence type="ECO:0000313" key="3">
    <source>
        <dbReference type="Proteomes" id="UP000294902"/>
    </source>
</evidence>
<name>A0A4R3MTS5_9FIRM</name>
<accession>A0A4R3MTS5</accession>
<feature type="transmembrane region" description="Helical" evidence="1">
    <location>
        <begin position="12"/>
        <end position="37"/>
    </location>
</feature>
<sequence length="279" mass="32650">MKREFRSKTLKILIPVIISVIAITVLFLMSTFLWIGISNYKLTEFCFVFRLILQNMGGYSTLLAAIIATIFFGSYTATKADDKDMELKIQNIGHYTLAFQRENDEYKEDFKGDKIVLEIYIDSDFDIDSVDKISEELYVPFFIKFLTSKNCATNLKNIMAFSDEYFTKNQQKIVSKYFDYCEKVKYPSPLYCSAKPTSELENNSKADINRYFNLMIKICNEEIKNIWVSAITDEGVLLFIKVKLKVDKRLNNQKTSYYCQLIQQTSYFKHNRCITALFR</sequence>
<gene>
    <name evidence="2" type="ORF">EDC18_101418</name>
</gene>
<protein>
    <submittedName>
        <fullName evidence="2">Uncharacterized protein</fullName>
    </submittedName>
</protein>
<organism evidence="2 3">
    <name type="scientific">Natranaerovirga pectinivora</name>
    <dbReference type="NCBI Taxonomy" id="682400"/>
    <lineage>
        <taxon>Bacteria</taxon>
        <taxon>Bacillati</taxon>
        <taxon>Bacillota</taxon>
        <taxon>Clostridia</taxon>
        <taxon>Lachnospirales</taxon>
        <taxon>Natranaerovirgaceae</taxon>
        <taxon>Natranaerovirga</taxon>
    </lineage>
</organism>
<dbReference type="Proteomes" id="UP000294902">
    <property type="component" value="Unassembled WGS sequence"/>
</dbReference>
<keyword evidence="3" id="KW-1185">Reference proteome</keyword>
<comment type="caution">
    <text evidence="2">The sequence shown here is derived from an EMBL/GenBank/DDBJ whole genome shotgun (WGS) entry which is preliminary data.</text>
</comment>
<evidence type="ECO:0000256" key="1">
    <source>
        <dbReference type="SAM" id="Phobius"/>
    </source>
</evidence>
<dbReference type="OrthoDB" id="9895529at2"/>
<evidence type="ECO:0000313" key="2">
    <source>
        <dbReference type="EMBL" id="TCT17120.1"/>
    </source>
</evidence>
<dbReference type="EMBL" id="SMAL01000001">
    <property type="protein sequence ID" value="TCT17120.1"/>
    <property type="molecule type" value="Genomic_DNA"/>
</dbReference>
<dbReference type="AlphaFoldDB" id="A0A4R3MTS5"/>
<keyword evidence="1" id="KW-0472">Membrane</keyword>
<reference evidence="2 3" key="1">
    <citation type="submission" date="2019-03" db="EMBL/GenBank/DDBJ databases">
        <title>Genomic Encyclopedia of Type Strains, Phase IV (KMG-IV): sequencing the most valuable type-strain genomes for metagenomic binning, comparative biology and taxonomic classification.</title>
        <authorList>
            <person name="Goeker M."/>
        </authorList>
    </citation>
    <scope>NUCLEOTIDE SEQUENCE [LARGE SCALE GENOMIC DNA]</scope>
    <source>
        <strain evidence="2 3">DSM 24629</strain>
    </source>
</reference>
<keyword evidence="1" id="KW-1133">Transmembrane helix</keyword>
<keyword evidence="1" id="KW-0812">Transmembrane</keyword>
<proteinExistence type="predicted"/>